<keyword evidence="4 5" id="KW-0472">Membrane</keyword>
<dbReference type="Gene3D" id="1.20.1250.20">
    <property type="entry name" value="MFS general substrate transporter like domains"/>
    <property type="match status" value="2"/>
</dbReference>
<comment type="caution">
    <text evidence="6">The sequence shown here is derived from an EMBL/GenBank/DDBJ whole genome shotgun (WGS) entry which is preliminary data.</text>
</comment>
<evidence type="ECO:0000256" key="4">
    <source>
        <dbReference type="ARBA" id="ARBA00023136"/>
    </source>
</evidence>
<comment type="subcellular location">
    <subcellularLocation>
        <location evidence="1">Membrane</location>
        <topology evidence="1">Multi-pass membrane protein</topology>
    </subcellularLocation>
</comment>
<evidence type="ECO:0000256" key="2">
    <source>
        <dbReference type="ARBA" id="ARBA00022692"/>
    </source>
</evidence>
<keyword evidence="7" id="KW-1185">Reference proteome</keyword>
<dbReference type="PANTHER" id="PTHR11662:SF399">
    <property type="entry name" value="FI19708P1-RELATED"/>
    <property type="match status" value="1"/>
</dbReference>
<dbReference type="OrthoDB" id="6420200at2759"/>
<keyword evidence="2 5" id="KW-0812">Transmembrane</keyword>
<dbReference type="EMBL" id="BGPR01054249">
    <property type="protein sequence ID" value="GBO31032.1"/>
    <property type="molecule type" value="Genomic_DNA"/>
</dbReference>
<dbReference type="Proteomes" id="UP000499080">
    <property type="component" value="Unassembled WGS sequence"/>
</dbReference>
<dbReference type="GO" id="GO:0022857">
    <property type="term" value="F:transmembrane transporter activity"/>
    <property type="evidence" value="ECO:0007669"/>
    <property type="project" value="InterPro"/>
</dbReference>
<dbReference type="InterPro" id="IPR011701">
    <property type="entry name" value="MFS"/>
</dbReference>
<feature type="transmembrane region" description="Helical" evidence="5">
    <location>
        <begin position="68"/>
        <end position="90"/>
    </location>
</feature>
<organism evidence="6 7">
    <name type="scientific">Araneus ventricosus</name>
    <name type="common">Orbweaver spider</name>
    <name type="synonym">Epeira ventricosa</name>
    <dbReference type="NCBI Taxonomy" id="182803"/>
    <lineage>
        <taxon>Eukaryota</taxon>
        <taxon>Metazoa</taxon>
        <taxon>Ecdysozoa</taxon>
        <taxon>Arthropoda</taxon>
        <taxon>Chelicerata</taxon>
        <taxon>Arachnida</taxon>
        <taxon>Araneae</taxon>
        <taxon>Araneomorphae</taxon>
        <taxon>Entelegynae</taxon>
        <taxon>Araneoidea</taxon>
        <taxon>Araneidae</taxon>
        <taxon>Araneus</taxon>
    </lineage>
</organism>
<sequence length="212" mass="23634">MFISLPLNKNISFQSPVFPALVYTISRWIPVSEQSFVSSFMLAGYGTGTFISYVAAGSLCSSNFLGGWPAVFYLSALIGFIWSIWAYFALYDDPESHPTISMEELDYIRKHISPQKKKVKRIPWKSMVTSVPLWALAVGAFGQFWIMAFFATSLALYLGTVLNLDSVENGDISCVPNLLRAVFACLVGVLIDYVMERRPIPIAYIRKGTTLA</sequence>
<feature type="transmembrane region" description="Helical" evidence="5">
    <location>
        <begin position="36"/>
        <end position="56"/>
    </location>
</feature>
<evidence type="ECO:0000313" key="7">
    <source>
        <dbReference type="Proteomes" id="UP000499080"/>
    </source>
</evidence>
<feature type="transmembrane region" description="Helical" evidence="5">
    <location>
        <begin position="131"/>
        <end position="158"/>
    </location>
</feature>
<dbReference type="AlphaFoldDB" id="A0A4Y2W230"/>
<dbReference type="SUPFAM" id="SSF103473">
    <property type="entry name" value="MFS general substrate transporter"/>
    <property type="match status" value="1"/>
</dbReference>
<gene>
    <name evidence="6" type="primary">Slc17a1_3</name>
    <name evidence="6" type="ORF">AVEN_68120_1</name>
</gene>
<dbReference type="InterPro" id="IPR050382">
    <property type="entry name" value="MFS_Na/Anion_cotransporter"/>
</dbReference>
<evidence type="ECO:0000256" key="3">
    <source>
        <dbReference type="ARBA" id="ARBA00022989"/>
    </source>
</evidence>
<evidence type="ECO:0000313" key="6">
    <source>
        <dbReference type="EMBL" id="GBO31032.1"/>
    </source>
</evidence>
<dbReference type="InterPro" id="IPR036259">
    <property type="entry name" value="MFS_trans_sf"/>
</dbReference>
<name>A0A4Y2W230_ARAVE</name>
<feature type="non-terminal residue" evidence="6">
    <location>
        <position position="212"/>
    </location>
</feature>
<dbReference type="PANTHER" id="PTHR11662">
    <property type="entry name" value="SOLUTE CARRIER FAMILY 17"/>
    <property type="match status" value="1"/>
</dbReference>
<dbReference type="GO" id="GO:0006820">
    <property type="term" value="P:monoatomic anion transport"/>
    <property type="evidence" value="ECO:0007669"/>
    <property type="project" value="TreeGrafter"/>
</dbReference>
<dbReference type="Pfam" id="PF07690">
    <property type="entry name" value="MFS_1"/>
    <property type="match status" value="1"/>
</dbReference>
<protein>
    <submittedName>
        <fullName evidence="6">Sodium-dependent phosphate transport protein 1</fullName>
    </submittedName>
</protein>
<dbReference type="GO" id="GO:0016020">
    <property type="term" value="C:membrane"/>
    <property type="evidence" value="ECO:0007669"/>
    <property type="project" value="UniProtKB-SubCell"/>
</dbReference>
<proteinExistence type="predicted"/>
<accession>A0A4Y2W230</accession>
<evidence type="ECO:0000256" key="1">
    <source>
        <dbReference type="ARBA" id="ARBA00004141"/>
    </source>
</evidence>
<feature type="transmembrane region" description="Helical" evidence="5">
    <location>
        <begin position="178"/>
        <end position="195"/>
    </location>
</feature>
<keyword evidence="3 5" id="KW-1133">Transmembrane helix</keyword>
<evidence type="ECO:0000256" key="5">
    <source>
        <dbReference type="SAM" id="Phobius"/>
    </source>
</evidence>
<reference evidence="6 7" key="1">
    <citation type="journal article" date="2019" name="Sci. Rep.">
        <title>Orb-weaving spider Araneus ventricosus genome elucidates the spidroin gene catalogue.</title>
        <authorList>
            <person name="Kono N."/>
            <person name="Nakamura H."/>
            <person name="Ohtoshi R."/>
            <person name="Moran D.A.P."/>
            <person name="Shinohara A."/>
            <person name="Yoshida Y."/>
            <person name="Fujiwara M."/>
            <person name="Mori M."/>
            <person name="Tomita M."/>
            <person name="Arakawa K."/>
        </authorList>
    </citation>
    <scope>NUCLEOTIDE SEQUENCE [LARGE SCALE GENOMIC DNA]</scope>
</reference>